<proteinExistence type="predicted"/>
<evidence type="ECO:0000313" key="1">
    <source>
        <dbReference type="EMBL" id="KKK97536.1"/>
    </source>
</evidence>
<feature type="non-terminal residue" evidence="1">
    <location>
        <position position="206"/>
    </location>
</feature>
<dbReference type="Pfam" id="PF13385">
    <property type="entry name" value="Laminin_G_3"/>
    <property type="match status" value="1"/>
</dbReference>
<dbReference type="SUPFAM" id="SSF49899">
    <property type="entry name" value="Concanavalin A-like lectins/glucanases"/>
    <property type="match status" value="1"/>
</dbReference>
<organism evidence="1">
    <name type="scientific">marine sediment metagenome</name>
    <dbReference type="NCBI Taxonomy" id="412755"/>
    <lineage>
        <taxon>unclassified sequences</taxon>
        <taxon>metagenomes</taxon>
        <taxon>ecological metagenomes</taxon>
    </lineage>
</organism>
<reference evidence="1" key="1">
    <citation type="journal article" date="2015" name="Nature">
        <title>Complex archaea that bridge the gap between prokaryotes and eukaryotes.</title>
        <authorList>
            <person name="Spang A."/>
            <person name="Saw J.H."/>
            <person name="Jorgensen S.L."/>
            <person name="Zaremba-Niedzwiedzka K."/>
            <person name="Martijn J."/>
            <person name="Lind A.E."/>
            <person name="van Eijk R."/>
            <person name="Schleper C."/>
            <person name="Guy L."/>
            <person name="Ettema T.J."/>
        </authorList>
    </citation>
    <scope>NUCLEOTIDE SEQUENCE</scope>
</reference>
<comment type="caution">
    <text evidence="1">The sequence shown here is derived from an EMBL/GenBank/DDBJ whole genome shotgun (WGS) entry which is preliminary data.</text>
</comment>
<evidence type="ECO:0008006" key="2">
    <source>
        <dbReference type="Google" id="ProtNLM"/>
    </source>
</evidence>
<name>A0A0F9CLM5_9ZZZZ</name>
<gene>
    <name evidence="1" type="ORF">LCGC14_2651760</name>
</gene>
<dbReference type="AlphaFoldDB" id="A0A0F9CLM5"/>
<dbReference type="EMBL" id="LAZR01046006">
    <property type="protein sequence ID" value="KKK97536.1"/>
    <property type="molecule type" value="Genomic_DNA"/>
</dbReference>
<accession>A0A0F9CLM5</accession>
<protein>
    <recommendedName>
        <fullName evidence="2">Laminin G domain-containing protein</fullName>
    </recommendedName>
</protein>
<dbReference type="Gene3D" id="2.60.120.200">
    <property type="match status" value="1"/>
</dbReference>
<sequence length="206" mass="22476">MEFIFDPSLVLYLPLWKLDGANIRSEDARGHLCTINGATLYPRRGRFFTVGDSDFIDCGRSVAFDFGIGDFTLIAYINTSNSATVGTVMGKGFARRYNCTINANGTIVFNLDDVDNEFQIAAGIEDAVNDGSWHHLAFVADRDGEGIIYKNGNNIKSGALTATTTITDTTKDFTIGIFSGNETSNPFDGTIGEVWVYNRALTPLEV</sequence>
<dbReference type="InterPro" id="IPR013320">
    <property type="entry name" value="ConA-like_dom_sf"/>
</dbReference>